<proteinExistence type="predicted"/>
<dbReference type="OrthoDB" id="5575722at2759"/>
<evidence type="ECO:0000313" key="3">
    <source>
        <dbReference type="Proteomes" id="UP000583496"/>
    </source>
</evidence>
<dbReference type="InterPro" id="IPR028163">
    <property type="entry name" value="HAUS_6_N"/>
</dbReference>
<protein>
    <submittedName>
        <fullName evidence="2">HAUS6 protein</fullName>
    </submittedName>
</protein>
<accession>A0A7L2T3R8</accession>
<feature type="non-terminal residue" evidence="2">
    <location>
        <position position="75"/>
    </location>
</feature>
<reference evidence="2 3" key="1">
    <citation type="submission" date="2019-09" db="EMBL/GenBank/DDBJ databases">
        <title>Bird 10,000 Genomes (B10K) Project - Family phase.</title>
        <authorList>
            <person name="Zhang G."/>
        </authorList>
    </citation>
    <scope>NUCLEOTIDE SEQUENCE [LARGE SCALE GENOMIC DNA]</scope>
    <source>
        <strain evidence="2">B10K-DU-002-71</strain>
        <tissue evidence="2">Muscle</tissue>
    </source>
</reference>
<keyword evidence="3" id="KW-1185">Reference proteome</keyword>
<organism evidence="2 3">
    <name type="scientific">Pomatostomus ruficeps</name>
    <name type="common">Chestnut-crowned babbler</name>
    <dbReference type="NCBI Taxonomy" id="9176"/>
    <lineage>
        <taxon>Eukaryota</taxon>
        <taxon>Metazoa</taxon>
        <taxon>Chordata</taxon>
        <taxon>Craniata</taxon>
        <taxon>Vertebrata</taxon>
        <taxon>Euteleostomi</taxon>
        <taxon>Archelosauria</taxon>
        <taxon>Archosauria</taxon>
        <taxon>Dinosauria</taxon>
        <taxon>Saurischia</taxon>
        <taxon>Theropoda</taxon>
        <taxon>Coelurosauria</taxon>
        <taxon>Aves</taxon>
        <taxon>Neognathae</taxon>
        <taxon>Neoaves</taxon>
        <taxon>Telluraves</taxon>
        <taxon>Australaves</taxon>
        <taxon>Passeriformes</taxon>
        <taxon>Sylvioidea</taxon>
        <taxon>Timaliidae</taxon>
        <taxon>Pomatostomus</taxon>
    </lineage>
</organism>
<gene>
    <name evidence="2" type="primary">Haus6</name>
    <name evidence="2" type="ORF">POSRUF_R14057</name>
</gene>
<sequence>GPKFIHVVYCFARYVMTEDMKKLSVDAGIPFAEAVVWRPEDIYILNARHRVSYNKLLQTLQRKDFVNQEYRKKAR</sequence>
<dbReference type="AlphaFoldDB" id="A0A7L2T3R8"/>
<name>A0A7L2T3R8_POMRU</name>
<dbReference type="Proteomes" id="UP000583496">
    <property type="component" value="Unassembled WGS sequence"/>
</dbReference>
<evidence type="ECO:0000313" key="2">
    <source>
        <dbReference type="EMBL" id="NXS27697.1"/>
    </source>
</evidence>
<feature type="domain" description="HAUS augmin-like complex subunit 6 N-terminal" evidence="1">
    <location>
        <begin position="1"/>
        <end position="75"/>
    </location>
</feature>
<dbReference type="Pfam" id="PF14661">
    <property type="entry name" value="HAUS6_N"/>
    <property type="match status" value="1"/>
</dbReference>
<comment type="caution">
    <text evidence="2">The sequence shown here is derived from an EMBL/GenBank/DDBJ whole genome shotgun (WGS) entry which is preliminary data.</text>
</comment>
<dbReference type="EMBL" id="VYZT01009778">
    <property type="protein sequence ID" value="NXS27697.1"/>
    <property type="molecule type" value="Genomic_DNA"/>
</dbReference>
<feature type="non-terminal residue" evidence="2">
    <location>
        <position position="1"/>
    </location>
</feature>
<evidence type="ECO:0000259" key="1">
    <source>
        <dbReference type="Pfam" id="PF14661"/>
    </source>
</evidence>